<dbReference type="Gene3D" id="2.120.10.10">
    <property type="match status" value="1"/>
</dbReference>
<sequence>MLITLPVYPEEDKENGKGVLHLWLTDNAHIVDIGPVSGNDDAAASSLLYESGNNNYNNEELIALYEKKKGNEEIQSLGMASVLLTTRLERVKKVLATWKEVDERFSQLCPSESHVGDRSTNTPCSSNFKITDGLVGFLSDNISGTTWRDEYLGVDATINNTEAVTVGSDKGVTFRGAWAEWPVGRQGENQLYHFANYNFTLVATVSIDGVPTQEGPIPLMGVKVNGEGKSKLMELSYEKEKKWILQCGGGNLKEHSRAWEPGTTHQVAIVLQNGTQGTVYVDGQRVCEDVQHKLENKGLKGISHFFIGGGEGTAGNQEVVPVTVRNVLLYNRPLSSGEITALNTKLSIPKAGQIKTVAEDANAAPLANRNSESPAGGSALQQSPQTREKQQITTAGG</sequence>
<evidence type="ECO:0000256" key="1">
    <source>
        <dbReference type="SAM" id="MobiDB-lite"/>
    </source>
</evidence>
<dbReference type="GO" id="GO:0004308">
    <property type="term" value="F:exo-alpha-sialidase activity"/>
    <property type="evidence" value="ECO:0007669"/>
    <property type="project" value="InterPro"/>
</dbReference>
<reference evidence="4 5" key="1">
    <citation type="journal article" date="2012" name="BMC Genomics">
        <title>Comparative genomic analysis of human infective Trypanosoma cruzi lineages with the bat-restricted subspecies T. cruzi marinkellei.</title>
        <authorList>
            <person name="Franzen O."/>
            <person name="Talavera-Lopez C."/>
            <person name="Ochaya S."/>
            <person name="Butler C.E."/>
            <person name="Messenger L.A."/>
            <person name="Lewis M.D."/>
            <person name="Llewellyn M.S."/>
            <person name="Marinkelle C.J."/>
            <person name="Tyler K.M."/>
            <person name="Miles M.A."/>
            <person name="Andersson B."/>
        </authorList>
    </citation>
    <scope>NUCLEOTIDE SEQUENCE [LARGE SCALE GENOMIC DNA]</scope>
    <source>
        <strain evidence="4 5">B7</strain>
    </source>
</reference>
<accession>K2M2T7</accession>
<evidence type="ECO:0000313" key="5">
    <source>
        <dbReference type="Proteomes" id="UP000007350"/>
    </source>
</evidence>
<dbReference type="SUPFAM" id="SSF49899">
    <property type="entry name" value="Concanavalin A-like lectins/glucanases"/>
    <property type="match status" value="1"/>
</dbReference>
<evidence type="ECO:0000259" key="3">
    <source>
        <dbReference type="Pfam" id="PF22925"/>
    </source>
</evidence>
<dbReference type="InterPro" id="IPR008377">
    <property type="entry name" value="Sialidase_trypan"/>
</dbReference>
<dbReference type="InterPro" id="IPR013320">
    <property type="entry name" value="ConA-like_dom_sf"/>
</dbReference>
<protein>
    <submittedName>
        <fullName evidence="4">Trans-sialidase, putative</fullName>
    </submittedName>
</protein>
<feature type="region of interest" description="Disordered" evidence="1">
    <location>
        <begin position="359"/>
        <end position="397"/>
    </location>
</feature>
<dbReference type="InterPro" id="IPR036278">
    <property type="entry name" value="Sialidase_sf"/>
</dbReference>
<feature type="domain" description="Sialidase" evidence="2">
    <location>
        <begin position="1"/>
        <end position="66"/>
    </location>
</feature>
<feature type="compositionally biased region" description="Polar residues" evidence="1">
    <location>
        <begin position="368"/>
        <end position="397"/>
    </location>
</feature>
<dbReference type="InterPro" id="IPR011040">
    <property type="entry name" value="Sialidase"/>
</dbReference>
<keyword evidence="5" id="KW-1185">Reference proteome</keyword>
<evidence type="ECO:0000313" key="4">
    <source>
        <dbReference type="EMBL" id="EKF29293.1"/>
    </source>
</evidence>
<dbReference type="AlphaFoldDB" id="K2M2T7"/>
<dbReference type="SUPFAM" id="SSF50939">
    <property type="entry name" value="Sialidases"/>
    <property type="match status" value="1"/>
</dbReference>
<proteinExistence type="predicted"/>
<organism evidence="4 5">
    <name type="scientific">Trypanosoma cruzi marinkellei</name>
    <dbReference type="NCBI Taxonomy" id="85056"/>
    <lineage>
        <taxon>Eukaryota</taxon>
        <taxon>Discoba</taxon>
        <taxon>Euglenozoa</taxon>
        <taxon>Kinetoplastea</taxon>
        <taxon>Metakinetoplastina</taxon>
        <taxon>Trypanosomatida</taxon>
        <taxon>Trypanosomatidae</taxon>
        <taxon>Trypanosoma</taxon>
        <taxon>Schizotrypanum</taxon>
    </lineage>
</organism>
<feature type="domain" description="Trans-sialidase C-terminal" evidence="3">
    <location>
        <begin position="130"/>
        <end position="336"/>
    </location>
</feature>
<name>K2M2T7_TRYCR</name>
<dbReference type="InterPro" id="IPR055239">
    <property type="entry name" value="TS_C"/>
</dbReference>
<dbReference type="EMBL" id="AHKC01013576">
    <property type="protein sequence ID" value="EKF29293.1"/>
    <property type="molecule type" value="Genomic_DNA"/>
</dbReference>
<dbReference type="Pfam" id="PF13859">
    <property type="entry name" value="BNR_3"/>
    <property type="match status" value="1"/>
</dbReference>
<comment type="caution">
    <text evidence="4">The sequence shown here is derived from an EMBL/GenBank/DDBJ whole genome shotgun (WGS) entry which is preliminary data.</text>
</comment>
<dbReference type="Proteomes" id="UP000007350">
    <property type="component" value="Unassembled WGS sequence"/>
</dbReference>
<evidence type="ECO:0000259" key="2">
    <source>
        <dbReference type="Pfam" id="PF13859"/>
    </source>
</evidence>
<dbReference type="PRINTS" id="PR01803">
    <property type="entry name" value="TCSIALIDASE"/>
</dbReference>
<gene>
    <name evidence="4" type="ORF">MOQ_006931</name>
</gene>
<dbReference type="Gene3D" id="2.60.120.200">
    <property type="match status" value="1"/>
</dbReference>
<dbReference type="Pfam" id="PF22925">
    <property type="entry name" value="TS_C"/>
    <property type="match status" value="1"/>
</dbReference>
<feature type="non-terminal residue" evidence="4">
    <location>
        <position position="397"/>
    </location>
</feature>